<dbReference type="STRING" id="143223.SAMN05878281_2876"/>
<dbReference type="AlphaFoldDB" id="A0A1M7N4S8"/>
<feature type="domain" description="Glycoside hydrolase GH146 substrate-binding" evidence="4">
    <location>
        <begin position="662"/>
        <end position="794"/>
    </location>
</feature>
<dbReference type="InterPro" id="IPR032275">
    <property type="entry name" value="DUF4986"/>
</dbReference>
<dbReference type="Pfam" id="PF16375">
    <property type="entry name" value="DUF4986"/>
    <property type="match status" value="1"/>
</dbReference>
<gene>
    <name evidence="6" type="ORF">SAMN05878281_2876</name>
</gene>
<accession>A0A1M7N4S8</accession>
<feature type="domain" description="Non-reducing end beta-L-arabinofuranosidase-like GH127 catalytic" evidence="2">
    <location>
        <begin position="39"/>
        <end position="419"/>
    </location>
</feature>
<dbReference type="InterPro" id="IPR012878">
    <property type="entry name" value="Beta-AFase-like_GH127_cat"/>
</dbReference>
<evidence type="ECO:0000259" key="2">
    <source>
        <dbReference type="Pfam" id="PF07944"/>
    </source>
</evidence>
<dbReference type="Pfam" id="PF20736">
    <property type="entry name" value="Glyco_hydro127M"/>
    <property type="match status" value="1"/>
</dbReference>
<dbReference type="PANTHER" id="PTHR31151">
    <property type="entry name" value="PROLINE-TRNA LIGASE (DUF1680)"/>
    <property type="match status" value="1"/>
</dbReference>
<protein>
    <submittedName>
        <fullName evidence="6">Uncharacterized protein</fullName>
    </submittedName>
</protein>
<organism evidence="6 7">
    <name type="scientific">Salegentibacter salegens</name>
    <dbReference type="NCBI Taxonomy" id="143223"/>
    <lineage>
        <taxon>Bacteria</taxon>
        <taxon>Pseudomonadati</taxon>
        <taxon>Bacteroidota</taxon>
        <taxon>Flavobacteriia</taxon>
        <taxon>Flavobacteriales</taxon>
        <taxon>Flavobacteriaceae</taxon>
        <taxon>Salegentibacter</taxon>
    </lineage>
</organism>
<sequence length="795" mass="91274">MKLLFKTYYCTAILVILSLASGHCIFAQNSETRMFHLEDVKLSESMFKEAMHTDLDYILKLDPDKLLAPFLAEAGLEPREKSYTNWENTGLDGHTAGHYLTALAQMYASANSEEARHAMEYAINELKRVQDANANGYIGGVPGGEEIWNEIANGNINAGNFSLNDRWVPLYNIHKTYAGLRDAYLIAGNELALEMLIDFTDWMLDTTAQLSDAQMQEILISEHGGLNEVFADVAQITGESKYLELAKRFSHRKLLDPLARNKDVLNGMHANTQIPKIIGFETIASLNGESDYHQASTFFWDNVVNQRTVAIGGNSVREHFHPTDDFSEMIASVQGPETCNTYNMLRLSEKLFLAEPDEKYIDYYETALYNHILSSQHPEEGGFVYFTPMRPGHYRVYSQPETSFWCCVGSGMENHGKYNQFIYAHTNDALFVNLFISSELDWQEKNLKLVQNTGFPNSESTNLTIETEEPQTFKLRLRYPDWAIEGELEIFINNKLYKHDNKPGSYVEIDRVWENGDEIHVKFPMKLDFERLPDDSDFVALKYGPIILATKLGDKDLEGQFADDSRGGHIAEGEKIALSDLPVFLAENDENWLEKIKRVNDQNLKFSAEEIIFPQKFKNLEFVPFYEIHEARYAIYLPIETPESYENIQKERAKSEKIERDLAELTIDQVAPGEQQPESDHFIKSEESNTGVNLGEHWRDASGWFSYELKDDKNQAQKIRLTYFGKDVNRKFRIFINGIEVGQEHFEEEKAENFYTKDYQLPKKITEKNIKRLTIRIEAESGFSTAGVYDIKLMK</sequence>
<dbReference type="RefSeq" id="WP_079735857.1">
    <property type="nucleotide sequence ID" value="NZ_LT670848.1"/>
</dbReference>
<reference evidence="7" key="1">
    <citation type="submission" date="2016-11" db="EMBL/GenBank/DDBJ databases">
        <authorList>
            <person name="Varghese N."/>
            <person name="Submissions S."/>
        </authorList>
    </citation>
    <scope>NUCLEOTIDE SEQUENCE [LARGE SCALE GENOMIC DNA]</scope>
    <source>
        <strain evidence="7">ACAM 48</strain>
    </source>
</reference>
<dbReference type="InterPro" id="IPR008928">
    <property type="entry name" value="6-hairpin_glycosidase_sf"/>
</dbReference>
<dbReference type="Pfam" id="PF20620">
    <property type="entry name" value="DUF6805"/>
    <property type="match status" value="1"/>
</dbReference>
<dbReference type="SUPFAM" id="SSF48208">
    <property type="entry name" value="Six-hairpin glycosidases"/>
    <property type="match status" value="1"/>
</dbReference>
<evidence type="ECO:0000259" key="3">
    <source>
        <dbReference type="Pfam" id="PF16375"/>
    </source>
</evidence>
<proteinExistence type="predicted"/>
<keyword evidence="7" id="KW-1185">Reference proteome</keyword>
<evidence type="ECO:0000313" key="7">
    <source>
        <dbReference type="Proteomes" id="UP000190235"/>
    </source>
</evidence>
<evidence type="ECO:0000259" key="4">
    <source>
        <dbReference type="Pfam" id="PF20620"/>
    </source>
</evidence>
<dbReference type="OrthoDB" id="9757939at2"/>
<feature type="signal peptide" evidence="1">
    <location>
        <begin position="1"/>
        <end position="27"/>
    </location>
</feature>
<dbReference type="PANTHER" id="PTHR31151:SF0">
    <property type="entry name" value="PROLINE-TRNA LIGASE (DUF1680)"/>
    <property type="match status" value="1"/>
</dbReference>
<dbReference type="InterPro" id="IPR049046">
    <property type="entry name" value="Beta-AFase-like_GH127_middle"/>
</dbReference>
<name>A0A1M7N4S8_9FLAO</name>
<dbReference type="InterPro" id="IPR046544">
    <property type="entry name" value="GH146_SB_dom"/>
</dbReference>
<evidence type="ECO:0000259" key="5">
    <source>
        <dbReference type="Pfam" id="PF20736"/>
    </source>
</evidence>
<feature type="chain" id="PRO_5012455384" evidence="1">
    <location>
        <begin position="28"/>
        <end position="795"/>
    </location>
</feature>
<evidence type="ECO:0000313" key="6">
    <source>
        <dbReference type="EMBL" id="SHM98479.1"/>
    </source>
</evidence>
<dbReference type="Proteomes" id="UP000190235">
    <property type="component" value="Chromosome I"/>
</dbReference>
<dbReference type="GO" id="GO:0005975">
    <property type="term" value="P:carbohydrate metabolic process"/>
    <property type="evidence" value="ECO:0007669"/>
    <property type="project" value="InterPro"/>
</dbReference>
<keyword evidence="1" id="KW-0732">Signal</keyword>
<dbReference type="Pfam" id="PF07944">
    <property type="entry name" value="Beta-AFase-like_GH127_cat"/>
    <property type="match status" value="1"/>
</dbReference>
<dbReference type="EMBL" id="LT670848">
    <property type="protein sequence ID" value="SHM98479.1"/>
    <property type="molecule type" value="Genomic_DNA"/>
</dbReference>
<feature type="domain" description="DUF4986" evidence="3">
    <location>
        <begin position="553"/>
        <end position="636"/>
    </location>
</feature>
<evidence type="ECO:0000256" key="1">
    <source>
        <dbReference type="SAM" id="SignalP"/>
    </source>
</evidence>
<feature type="domain" description="Non-reducing end beta-L-arabinofuranosidase-like GH127 middle" evidence="5">
    <location>
        <begin position="430"/>
        <end position="525"/>
    </location>
</feature>